<feature type="region of interest" description="Disordered" evidence="1">
    <location>
        <begin position="312"/>
        <end position="348"/>
    </location>
</feature>
<feature type="compositionally biased region" description="Basic and acidic residues" evidence="1">
    <location>
        <begin position="325"/>
        <end position="348"/>
    </location>
</feature>
<comment type="caution">
    <text evidence="2">The sequence shown here is derived from an EMBL/GenBank/DDBJ whole genome shotgun (WGS) entry which is preliminary data.</text>
</comment>
<evidence type="ECO:0000313" key="2">
    <source>
        <dbReference type="EMBL" id="KAE8957380.1"/>
    </source>
</evidence>
<feature type="region of interest" description="Disordered" evidence="1">
    <location>
        <begin position="1"/>
        <end position="34"/>
    </location>
</feature>
<proteinExistence type="predicted"/>
<dbReference type="Proteomes" id="UP000429607">
    <property type="component" value="Unassembled WGS sequence"/>
</dbReference>
<gene>
    <name evidence="2" type="ORF">PR001_g31393</name>
</gene>
<sequence>MASFEPGTASSGPAPGVATPPGINSVESSVPDGQLKPDVLSELRLLKEEVLRLRGMVGRPSPRVEYAATPNGLIAPNAKGELPPSELRYLTSSTFPEGSKKGKGDYNPPQAHLLAASRMFRTFGTDAGKPLSAMSFVLSLRELDCVKFRATPAVLMAIFSGRLGSRGLTIMHFKESSEMASLEDGSSNANFASDFSASAQLPPASISCRSYEEILDALHGLNSLGQEVWYDHLRKLTSRLRTFVSRNKSADPLNTPARVRLTLLYVNKFVGAALGFMQVDDPQWWHGFCEALRSIDYQSPIWTMALLGVLTQGPTEDGRQPTPRGRRENGGREQGGRDQVRRPAIPDEIRRLIPVNRRGQEPCLLHAAGLPCSGGSRDRCGNARRAHNWPDRLPQQLQNWIDSTYGTRAANDQARR</sequence>
<name>A0A6A3GL74_9STRA</name>
<evidence type="ECO:0000256" key="1">
    <source>
        <dbReference type="SAM" id="MobiDB-lite"/>
    </source>
</evidence>
<protein>
    <submittedName>
        <fullName evidence="2">Uncharacterized protein</fullName>
    </submittedName>
</protein>
<accession>A0A6A3GL74</accession>
<dbReference type="AlphaFoldDB" id="A0A6A3GL74"/>
<evidence type="ECO:0000313" key="3">
    <source>
        <dbReference type="Proteomes" id="UP000429607"/>
    </source>
</evidence>
<reference evidence="2 3" key="1">
    <citation type="submission" date="2018-09" db="EMBL/GenBank/DDBJ databases">
        <title>Genomic investigation of the strawberry pathogen Phytophthora fragariae indicates pathogenicity is determined by transcriptional variation in three key races.</title>
        <authorList>
            <person name="Adams T.M."/>
            <person name="Armitage A.D."/>
            <person name="Sobczyk M.K."/>
            <person name="Bates H.J."/>
            <person name="Dunwell J.M."/>
            <person name="Nellist C.F."/>
            <person name="Harrison R.J."/>
        </authorList>
    </citation>
    <scope>NUCLEOTIDE SEQUENCE [LARGE SCALE GENOMIC DNA]</scope>
    <source>
        <strain evidence="2 3">SCRP249</strain>
    </source>
</reference>
<dbReference type="EMBL" id="QXFV01008076">
    <property type="protein sequence ID" value="KAE8957380.1"/>
    <property type="molecule type" value="Genomic_DNA"/>
</dbReference>
<organism evidence="2 3">
    <name type="scientific">Phytophthora rubi</name>
    <dbReference type="NCBI Taxonomy" id="129364"/>
    <lineage>
        <taxon>Eukaryota</taxon>
        <taxon>Sar</taxon>
        <taxon>Stramenopiles</taxon>
        <taxon>Oomycota</taxon>
        <taxon>Peronosporomycetes</taxon>
        <taxon>Peronosporales</taxon>
        <taxon>Peronosporaceae</taxon>
        <taxon>Phytophthora</taxon>
    </lineage>
</organism>